<reference evidence="2" key="1">
    <citation type="submission" date="2019-08" db="EMBL/GenBank/DDBJ databases">
        <authorList>
            <person name="Kucharzyk K."/>
            <person name="Murdoch R.W."/>
            <person name="Higgins S."/>
            <person name="Loffler F."/>
        </authorList>
    </citation>
    <scope>NUCLEOTIDE SEQUENCE</scope>
</reference>
<dbReference type="EMBL" id="VSSQ01000002">
    <property type="protein sequence ID" value="MPL55777.1"/>
    <property type="molecule type" value="Genomic_DNA"/>
</dbReference>
<feature type="domain" description="SusE outer membrane protein" evidence="1">
    <location>
        <begin position="145"/>
        <end position="236"/>
    </location>
</feature>
<sequence>MKNIFKIISILLLIPLVFSSCRDEQYDDNWTSADPSFTLYNTTLTSNVLYPTMENNPFRLTWDNSLGGTTYNVVFSTTSDFATKIAFGTSNTNSYSTTIGALNTALLQAGYSPYGLKKVYFRVEAGTNVSNPVSFDVTPYPVTVPVITNPTAGMSFVLDKDYPDDAALTMLWSDYNTYGVNVTYTVEVAKTGSTEFATLGTVQNLRVLEITNKTFNDAVLKLGLTANVSASVDMRVTATTKSVGGTINKVSQVVKVDVTPFVAFKNLFLVGDATAAGWNPDNNNQALFRDPSNTNKFYFTGKFGTSMFKLLEVLGNWQPQWGIKGGAVANSDGGDPDPFTVSSGGYYSFEVDILAKTYSITPYTGAMTTYTSIDLAGDLNGWSGSTVLTQSSFDPHQWYVKNVVVSTNGGAKFRANGTWDVNWGAASEFSGQGTQGGANIPLNAGTYDVYFNDIDGRYVFVKK</sequence>
<gene>
    <name evidence="2" type="ORF">SDC9_01259</name>
</gene>
<comment type="caution">
    <text evidence="2">The sequence shown here is derived from an EMBL/GenBank/DDBJ whole genome shotgun (WGS) entry which is preliminary data.</text>
</comment>
<evidence type="ECO:0000259" key="1">
    <source>
        <dbReference type="Pfam" id="PF14292"/>
    </source>
</evidence>
<dbReference type="PROSITE" id="PS51257">
    <property type="entry name" value="PROKAR_LIPOPROTEIN"/>
    <property type="match status" value="1"/>
</dbReference>
<dbReference type="InterPro" id="IPR025970">
    <property type="entry name" value="SusE"/>
</dbReference>
<accession>A0A644SNA1</accession>
<feature type="domain" description="SusE outer membrane protein" evidence="1">
    <location>
        <begin position="31"/>
        <end position="123"/>
    </location>
</feature>
<organism evidence="2">
    <name type="scientific">bioreactor metagenome</name>
    <dbReference type="NCBI Taxonomy" id="1076179"/>
    <lineage>
        <taxon>unclassified sequences</taxon>
        <taxon>metagenomes</taxon>
        <taxon>ecological metagenomes</taxon>
    </lineage>
</organism>
<dbReference type="GO" id="GO:0019867">
    <property type="term" value="C:outer membrane"/>
    <property type="evidence" value="ECO:0007669"/>
    <property type="project" value="InterPro"/>
</dbReference>
<dbReference type="Pfam" id="PF14292">
    <property type="entry name" value="SusE"/>
    <property type="match status" value="2"/>
</dbReference>
<evidence type="ECO:0000313" key="2">
    <source>
        <dbReference type="EMBL" id="MPL55777.1"/>
    </source>
</evidence>
<dbReference type="AlphaFoldDB" id="A0A644SNA1"/>
<dbReference type="GO" id="GO:2001070">
    <property type="term" value="F:starch binding"/>
    <property type="evidence" value="ECO:0007669"/>
    <property type="project" value="InterPro"/>
</dbReference>
<proteinExistence type="predicted"/>
<name>A0A644SNA1_9ZZZZ</name>
<dbReference type="Gene3D" id="2.60.40.3620">
    <property type="match status" value="2"/>
</dbReference>
<protein>
    <recommendedName>
        <fullName evidence="1">SusE outer membrane protein domain-containing protein</fullName>
    </recommendedName>
</protein>